<dbReference type="InterPro" id="IPR022409">
    <property type="entry name" value="PKD/Chitinase_dom"/>
</dbReference>
<proteinExistence type="predicted"/>
<gene>
    <name evidence="7" type="ORF">PYE51_18570</name>
</gene>
<dbReference type="Gene3D" id="3.10.50.10">
    <property type="match status" value="1"/>
</dbReference>
<dbReference type="GO" id="GO:0000272">
    <property type="term" value="P:polysaccharide catabolic process"/>
    <property type="evidence" value="ECO:0007669"/>
    <property type="project" value="UniProtKB-KW"/>
</dbReference>
<dbReference type="SUPFAM" id="SSF51445">
    <property type="entry name" value="(Trans)glycosidases"/>
    <property type="match status" value="1"/>
</dbReference>
<evidence type="ECO:0000256" key="2">
    <source>
        <dbReference type="ARBA" id="ARBA00012729"/>
    </source>
</evidence>
<keyword evidence="3" id="KW-0146">Chitin degradation</keyword>
<dbReference type="InterPro" id="IPR029070">
    <property type="entry name" value="Chitinase_insertion_sf"/>
</dbReference>
<protein>
    <recommendedName>
        <fullName evidence="2">chitinase</fullName>
        <ecNumber evidence="2">3.2.1.14</ecNumber>
    </recommendedName>
</protein>
<dbReference type="Pfam" id="PF22352">
    <property type="entry name" value="K319L-like_PKD"/>
    <property type="match status" value="2"/>
</dbReference>
<keyword evidence="7" id="KW-0378">Hydrolase</keyword>
<dbReference type="InterPro" id="IPR013783">
    <property type="entry name" value="Ig-like_fold"/>
</dbReference>
<accession>A0AAX3U7U2</accession>
<dbReference type="AlphaFoldDB" id="A0AAX3U7U2"/>
<dbReference type="PANTHER" id="PTHR11177">
    <property type="entry name" value="CHITINASE"/>
    <property type="match status" value="1"/>
</dbReference>
<dbReference type="SMART" id="SM00089">
    <property type="entry name" value="PKD"/>
    <property type="match status" value="2"/>
</dbReference>
<dbReference type="EMBL" id="CP118710">
    <property type="protein sequence ID" value="WGK83351.1"/>
    <property type="molecule type" value="Genomic_DNA"/>
</dbReference>
<dbReference type="GO" id="GO:0008843">
    <property type="term" value="F:endochitinase activity"/>
    <property type="evidence" value="ECO:0007669"/>
    <property type="project" value="UniProtKB-EC"/>
</dbReference>
<feature type="chain" id="PRO_5043511650" description="chitinase" evidence="5">
    <location>
        <begin position="24"/>
        <end position="926"/>
    </location>
</feature>
<dbReference type="GO" id="GO:0008061">
    <property type="term" value="F:chitin binding"/>
    <property type="evidence" value="ECO:0007669"/>
    <property type="project" value="InterPro"/>
</dbReference>
<dbReference type="SMART" id="SM00636">
    <property type="entry name" value="Glyco_18"/>
    <property type="match status" value="1"/>
</dbReference>
<feature type="signal peptide" evidence="5">
    <location>
        <begin position="1"/>
        <end position="23"/>
    </location>
</feature>
<dbReference type="GO" id="GO:0006032">
    <property type="term" value="P:chitin catabolic process"/>
    <property type="evidence" value="ECO:0007669"/>
    <property type="project" value="UniProtKB-KW"/>
</dbReference>
<dbReference type="InterPro" id="IPR011583">
    <property type="entry name" value="Chitinase_II/V-like_cat"/>
</dbReference>
<dbReference type="RefSeq" id="WP_301066916.1">
    <property type="nucleotide sequence ID" value="NZ_CP118710.1"/>
</dbReference>
<evidence type="ECO:0000313" key="8">
    <source>
        <dbReference type="Proteomes" id="UP001239257"/>
    </source>
</evidence>
<evidence type="ECO:0000256" key="4">
    <source>
        <dbReference type="ARBA" id="ARBA00023326"/>
    </source>
</evidence>
<sequence length="926" mass="101277">MKLQKTQLSILVGLTLMSGLASAATFDRADVRYLSPSEFAQRQPEDPQKEAFGPLNFDSAQVYNHYNPDTSLPKVEAYMSNWGQYGRKWSPKNIAGVYDTIVFSFMAMCGTGVGDSQITSAVESLQKYACNPTNNPSAKDFEVITTDPWGDIAAAIPGMVGLIDWQQMEMPTLMQKWYQGQNAINNGYLGALKKLKQDSPSTKMAFSIGGWSLSEPFSRMAATKANRDIFVESVVNIFSHYEMFSQVDIDWEYPGIQVGGNSWLPEDSDNYKELIKELRIALNNAGKRDVKIAIAAGAPKDKMDASDLRGLVDNGVDIIHLMTYDFFGNEWAEELNHHSNLYPGGDWSVDTSVSYMIDELGIDPKNIYIGYANYSRNAAHAEVTSFSPLRGSFEKPTHPDSNGIPTFDDGRYTGGSWERGTYEWYDIQQEFLEINSVDGLKMNNSHPGYQLLTDKEANADYIYSENGKFFMSFDTPRSVYAKARYVKEKGLGGIFNWMADYDTGYMVNAAREGLGYKPKAGSSNIDMTNIIYSCGENITREECIELTNLGGGSSTPPLGANAGSDVSAQFVADKVYRLDGSASTGDDIIYKWSIKKRLVEGVDPALISLRQARSVSPKISIPASVEVEETIQIPVKLEVTAADGEKANDTVILTLTSGDAVNHKPVAEATVDKTEVVHGTSFTLSGSGSSDPDGDALTYRWRQISGESVELGNNTRESITVNTETIDNIDHALKFKLTVSDGQASDTSVVEINVSPNGGGNQAPVAKANVDHSSINHGETFRLNGRRSTDADGDTLTYLWEQVKGDRVNLGDATQSRITVNTSSLNNVDQPLTFKLTVSDGQDTDSARVSVQVSSTNNGGTPGGDFEYEYPTGFGSYVDGTVVKFPGHGVYQCFGAWAAHCNSQGYQPGVAVDPSHVSQQWKFLHN</sequence>
<keyword evidence="4" id="KW-0624">Polysaccharide degradation</keyword>
<dbReference type="SUPFAM" id="SSF54556">
    <property type="entry name" value="Chitinase insertion domain"/>
    <property type="match status" value="1"/>
</dbReference>
<evidence type="ECO:0000259" key="6">
    <source>
        <dbReference type="PROSITE" id="PS51910"/>
    </source>
</evidence>
<dbReference type="InterPro" id="IPR050314">
    <property type="entry name" value="Glycosyl_Hydrlase_18"/>
</dbReference>
<keyword evidence="5" id="KW-0732">Signal</keyword>
<dbReference type="Pfam" id="PF00704">
    <property type="entry name" value="Glyco_hydro_18"/>
    <property type="match status" value="1"/>
</dbReference>
<evidence type="ECO:0000256" key="5">
    <source>
        <dbReference type="SAM" id="SignalP"/>
    </source>
</evidence>
<dbReference type="SUPFAM" id="SSF49299">
    <property type="entry name" value="PKD domain"/>
    <property type="match status" value="2"/>
</dbReference>
<evidence type="ECO:0000313" key="7">
    <source>
        <dbReference type="EMBL" id="WGK83351.1"/>
    </source>
</evidence>
<dbReference type="PROSITE" id="PS51910">
    <property type="entry name" value="GH18_2"/>
    <property type="match status" value="1"/>
</dbReference>
<keyword evidence="4" id="KW-0119">Carbohydrate metabolism</keyword>
<reference evidence="7" key="1">
    <citation type="submission" date="2022-02" db="EMBL/GenBank/DDBJ databases">
        <title>Emergence and expansion in Europe of a Vibrio aestuarianus clonal complex pathogenic for oysters.</title>
        <authorList>
            <person name="Mesnil A."/>
            <person name="Travers M.-A."/>
        </authorList>
    </citation>
    <scope>NUCLEOTIDE SEQUENCE</scope>
    <source>
        <strain evidence="7">U29</strain>
    </source>
</reference>
<name>A0AAX3U7U2_9VIBR</name>
<organism evidence="7 8">
    <name type="scientific">Vibrio aestuarianus</name>
    <dbReference type="NCBI Taxonomy" id="28171"/>
    <lineage>
        <taxon>Bacteria</taxon>
        <taxon>Pseudomonadati</taxon>
        <taxon>Pseudomonadota</taxon>
        <taxon>Gammaproteobacteria</taxon>
        <taxon>Vibrionales</taxon>
        <taxon>Vibrionaceae</taxon>
        <taxon>Vibrio</taxon>
    </lineage>
</organism>
<evidence type="ECO:0000256" key="3">
    <source>
        <dbReference type="ARBA" id="ARBA00023024"/>
    </source>
</evidence>
<dbReference type="InterPro" id="IPR001223">
    <property type="entry name" value="Glyco_hydro18_cat"/>
</dbReference>
<dbReference type="InterPro" id="IPR035986">
    <property type="entry name" value="PKD_dom_sf"/>
</dbReference>
<evidence type="ECO:0000256" key="1">
    <source>
        <dbReference type="ARBA" id="ARBA00000822"/>
    </source>
</evidence>
<feature type="domain" description="GH18" evidence="6">
    <location>
        <begin position="73"/>
        <end position="517"/>
    </location>
</feature>
<dbReference type="EC" id="3.2.1.14" evidence="2"/>
<dbReference type="PANTHER" id="PTHR11177:SF317">
    <property type="entry name" value="CHITINASE 12-RELATED"/>
    <property type="match status" value="1"/>
</dbReference>
<dbReference type="Gene3D" id="3.20.20.80">
    <property type="entry name" value="Glycosidases"/>
    <property type="match status" value="1"/>
</dbReference>
<dbReference type="Proteomes" id="UP001239257">
    <property type="component" value="Chromosome 2"/>
</dbReference>
<comment type="catalytic activity">
    <reaction evidence="1">
        <text>Random endo-hydrolysis of N-acetyl-beta-D-glucosaminide (1-&gt;4)-beta-linkages in chitin and chitodextrins.</text>
        <dbReference type="EC" id="3.2.1.14"/>
    </reaction>
</comment>
<dbReference type="Gene3D" id="2.60.40.10">
    <property type="entry name" value="Immunoglobulins"/>
    <property type="match status" value="2"/>
</dbReference>
<dbReference type="InterPro" id="IPR017853">
    <property type="entry name" value="GH"/>
</dbReference>